<dbReference type="Pfam" id="PF13289">
    <property type="entry name" value="SIR2_2"/>
    <property type="match status" value="1"/>
</dbReference>
<dbReference type="SUPFAM" id="SSF52540">
    <property type="entry name" value="P-loop containing nucleoside triphosphate hydrolases"/>
    <property type="match status" value="1"/>
</dbReference>
<name>A0A3N1ZSB2_9ACTN</name>
<reference evidence="2 3" key="1">
    <citation type="submission" date="2018-11" db="EMBL/GenBank/DDBJ databases">
        <title>Sequencing the genomes of 1000 actinobacteria strains.</title>
        <authorList>
            <person name="Klenk H.-P."/>
        </authorList>
    </citation>
    <scope>NUCLEOTIDE SEQUENCE [LARGE SCALE GENOMIC DNA]</scope>
    <source>
        <strain evidence="2 3">DSM 10546</strain>
    </source>
</reference>
<comment type="caution">
    <text evidence="2">The sequence shown here is derived from an EMBL/GenBank/DDBJ whole genome shotgun (WGS) entry which is preliminary data.</text>
</comment>
<evidence type="ECO:0000313" key="3">
    <source>
        <dbReference type="Proteomes" id="UP000275749"/>
    </source>
</evidence>
<evidence type="ECO:0000259" key="1">
    <source>
        <dbReference type="Pfam" id="PF25199"/>
    </source>
</evidence>
<organism evidence="2 3">
    <name type="scientific">Luteococcus japonicus</name>
    <dbReference type="NCBI Taxonomy" id="33984"/>
    <lineage>
        <taxon>Bacteria</taxon>
        <taxon>Bacillati</taxon>
        <taxon>Actinomycetota</taxon>
        <taxon>Actinomycetes</taxon>
        <taxon>Propionibacteriales</taxon>
        <taxon>Propionibacteriaceae</taxon>
        <taxon>Luteococcus</taxon>
    </lineage>
</organism>
<sequence>MSSDFDDAVEFLTNHIQERPDLPIALLFGSGLSVPVVPGAKDMAKQFLAAANVPRSDEEHILRGSPGVAYRQAAMKLKQRRGAPIVDRVIRAAVESARAGASDEWRITKAQAAMSRLVARIPKQQMSALWTTNFDPLAECALDLEGVDHFTCHVSTDQFTDLETIVSRGVPVVHLHGFWNRDTMSTADQLERRRDDFESSIRRALLGTLVVVVAYGGWDDSFTRTLDKLVSSGELAQSGGGLIWLNYSMDSQDVGPIFGKILGARNVNFYNGIDAADFFTAVLAKVSGLERESLVRLPGWMPLGGQMPPTASADEILEYCQGIHPSWATVRSAPILSSAREAQTLLHEAMSAQGDAVLALVAPAGEGKSTALRQLALQVQSEGWNLLYREPGAPAISASWVAEMRAMFGRTILFIDEADLVLNDIRRTLITGCRPDEGRIIWVLAVHTHYRSTLAGMAAGHAASVTILDFHGPTEVDAFDIAGWYRGARVLPPPYDTKSTQDIANMIIAASGGAQGSSLLGGMLDLWASDDLVDRVEDLMVRLEKLELYRTNMRQILIIIAVVQVAWDLWQEDEDGVSFDVLGEIIGISSGDVLRFAVDPLGREVGVSVIGSRVYVRHGRIAEYVVKIARQSGELNAVLGLIGEAGGRLRLQDQESQFHNAYRLAAKMNGHDSFDASEAHVAAYGAVRGATEILEPRVNLMKVARDQGRFEFSTQYARAVWDHRSSYSDSAIKVRGFLVEWAMAEYACGNSELALGLVCASVSDLRGTHGPRKSHIEYAMTTARSMCRTSSDQKVKELAKAVVGIESYLRRGSSGVTLAQIVDEFRRSSYRFGIMIDGLEEWRFVGMHDLLRAKDSSSGGY</sequence>
<gene>
    <name evidence="2" type="ORF">EDD41_0946</name>
</gene>
<protein>
    <submittedName>
        <fullName evidence="2">SIR2-like protein</fullName>
    </submittedName>
</protein>
<dbReference type="Proteomes" id="UP000275749">
    <property type="component" value="Unassembled WGS sequence"/>
</dbReference>
<dbReference type="InterPro" id="IPR027417">
    <property type="entry name" value="P-loop_NTPase"/>
</dbReference>
<proteinExistence type="predicted"/>
<feature type="domain" description="Novel STAND NTPase 5" evidence="1">
    <location>
        <begin position="318"/>
        <end position="449"/>
    </location>
</feature>
<dbReference type="RefSeq" id="WP_170165244.1">
    <property type="nucleotide sequence ID" value="NZ_RKHG01000001.1"/>
</dbReference>
<dbReference type="AlphaFoldDB" id="A0A3N1ZSB2"/>
<dbReference type="Pfam" id="PF25199">
    <property type="entry name" value="nSTAND_NTPase5"/>
    <property type="match status" value="1"/>
</dbReference>
<dbReference type="InterPro" id="IPR057574">
    <property type="entry name" value="nSTAND_NTPase5_dom"/>
</dbReference>
<dbReference type="EMBL" id="RKHG01000001">
    <property type="protein sequence ID" value="ROR53775.1"/>
    <property type="molecule type" value="Genomic_DNA"/>
</dbReference>
<accession>A0A3N1ZSB2</accession>
<evidence type="ECO:0000313" key="2">
    <source>
        <dbReference type="EMBL" id="ROR53775.1"/>
    </source>
</evidence>